<proteinExistence type="predicted"/>
<dbReference type="Proteomes" id="UP000828390">
    <property type="component" value="Unassembled WGS sequence"/>
</dbReference>
<dbReference type="EMBL" id="JAIWYP010000001">
    <property type="protein sequence ID" value="KAH3885443.1"/>
    <property type="molecule type" value="Genomic_DNA"/>
</dbReference>
<organism evidence="1 2">
    <name type="scientific">Dreissena polymorpha</name>
    <name type="common">Zebra mussel</name>
    <name type="synonym">Mytilus polymorpha</name>
    <dbReference type="NCBI Taxonomy" id="45954"/>
    <lineage>
        <taxon>Eukaryota</taxon>
        <taxon>Metazoa</taxon>
        <taxon>Spiralia</taxon>
        <taxon>Lophotrochozoa</taxon>
        <taxon>Mollusca</taxon>
        <taxon>Bivalvia</taxon>
        <taxon>Autobranchia</taxon>
        <taxon>Heteroconchia</taxon>
        <taxon>Euheterodonta</taxon>
        <taxon>Imparidentia</taxon>
        <taxon>Neoheterodontei</taxon>
        <taxon>Myida</taxon>
        <taxon>Dreissenoidea</taxon>
        <taxon>Dreissenidae</taxon>
        <taxon>Dreissena</taxon>
    </lineage>
</organism>
<gene>
    <name evidence="1" type="ORF">DPMN_009437</name>
</gene>
<sequence>MELEGLKCGLRNLATNHMKVTDLMTDRHVQVRKFMREETEEVVGPSCSDGAKSNEQVFYMQCICIL</sequence>
<dbReference type="AlphaFoldDB" id="A0A9D4N032"/>
<name>A0A9D4N032_DREPO</name>
<accession>A0A9D4N032</accession>
<comment type="caution">
    <text evidence="1">The sequence shown here is derived from an EMBL/GenBank/DDBJ whole genome shotgun (WGS) entry which is preliminary data.</text>
</comment>
<protein>
    <submittedName>
        <fullName evidence="1">Uncharacterized protein</fullName>
    </submittedName>
</protein>
<reference evidence="1" key="1">
    <citation type="journal article" date="2019" name="bioRxiv">
        <title>The Genome of the Zebra Mussel, Dreissena polymorpha: A Resource for Invasive Species Research.</title>
        <authorList>
            <person name="McCartney M.A."/>
            <person name="Auch B."/>
            <person name="Kono T."/>
            <person name="Mallez S."/>
            <person name="Zhang Y."/>
            <person name="Obille A."/>
            <person name="Becker A."/>
            <person name="Abrahante J.E."/>
            <person name="Garbe J."/>
            <person name="Badalamenti J.P."/>
            <person name="Herman A."/>
            <person name="Mangelson H."/>
            <person name="Liachko I."/>
            <person name="Sullivan S."/>
            <person name="Sone E.D."/>
            <person name="Koren S."/>
            <person name="Silverstein K.A.T."/>
            <person name="Beckman K.B."/>
            <person name="Gohl D.M."/>
        </authorList>
    </citation>
    <scope>NUCLEOTIDE SEQUENCE</scope>
    <source>
        <strain evidence="1">Duluth1</strain>
        <tissue evidence="1">Whole animal</tissue>
    </source>
</reference>
<evidence type="ECO:0000313" key="1">
    <source>
        <dbReference type="EMBL" id="KAH3885443.1"/>
    </source>
</evidence>
<keyword evidence="2" id="KW-1185">Reference proteome</keyword>
<reference evidence="1" key="2">
    <citation type="submission" date="2020-11" db="EMBL/GenBank/DDBJ databases">
        <authorList>
            <person name="McCartney M.A."/>
            <person name="Auch B."/>
            <person name="Kono T."/>
            <person name="Mallez S."/>
            <person name="Becker A."/>
            <person name="Gohl D.M."/>
            <person name="Silverstein K.A.T."/>
            <person name="Koren S."/>
            <person name="Bechman K.B."/>
            <person name="Herman A."/>
            <person name="Abrahante J.E."/>
            <person name="Garbe J."/>
        </authorList>
    </citation>
    <scope>NUCLEOTIDE SEQUENCE</scope>
    <source>
        <strain evidence="1">Duluth1</strain>
        <tissue evidence="1">Whole animal</tissue>
    </source>
</reference>
<evidence type="ECO:0000313" key="2">
    <source>
        <dbReference type="Proteomes" id="UP000828390"/>
    </source>
</evidence>